<feature type="transmembrane region" description="Helical" evidence="1">
    <location>
        <begin position="398"/>
        <end position="421"/>
    </location>
</feature>
<dbReference type="AlphaFoldDB" id="A0AAE4BTK1"/>
<feature type="transmembrane region" description="Helical" evidence="1">
    <location>
        <begin position="6"/>
        <end position="24"/>
    </location>
</feature>
<evidence type="ECO:0008006" key="4">
    <source>
        <dbReference type="Google" id="ProtNLM"/>
    </source>
</evidence>
<dbReference type="Pfam" id="PF09586">
    <property type="entry name" value="YfhO"/>
    <property type="match status" value="1"/>
</dbReference>
<dbReference type="PANTHER" id="PTHR38454:SF1">
    <property type="entry name" value="INTEGRAL MEMBRANE PROTEIN"/>
    <property type="match status" value="1"/>
</dbReference>
<keyword evidence="3" id="KW-1185">Reference proteome</keyword>
<feature type="transmembrane region" description="Helical" evidence="1">
    <location>
        <begin position="433"/>
        <end position="458"/>
    </location>
</feature>
<feature type="transmembrane region" description="Helical" evidence="1">
    <location>
        <begin position="215"/>
        <end position="235"/>
    </location>
</feature>
<dbReference type="InterPro" id="IPR018580">
    <property type="entry name" value="Uncharacterised_YfhO"/>
</dbReference>
<dbReference type="EMBL" id="JAVDQD010000003">
    <property type="protein sequence ID" value="MDR6239893.1"/>
    <property type="molecule type" value="Genomic_DNA"/>
</dbReference>
<keyword evidence="1" id="KW-0472">Membrane</keyword>
<dbReference type="Proteomes" id="UP001185092">
    <property type="component" value="Unassembled WGS sequence"/>
</dbReference>
<feature type="transmembrane region" description="Helical" evidence="1">
    <location>
        <begin position="335"/>
        <end position="353"/>
    </location>
</feature>
<keyword evidence="1" id="KW-0812">Transmembrane</keyword>
<feature type="transmembrane region" description="Helical" evidence="1">
    <location>
        <begin position="491"/>
        <end position="509"/>
    </location>
</feature>
<evidence type="ECO:0000256" key="1">
    <source>
        <dbReference type="SAM" id="Phobius"/>
    </source>
</evidence>
<feature type="transmembrane region" description="Helical" evidence="1">
    <location>
        <begin position="777"/>
        <end position="795"/>
    </location>
</feature>
<reference evidence="2" key="1">
    <citation type="submission" date="2023-07" db="EMBL/GenBank/DDBJ databases">
        <title>Genomic Encyclopedia of Type Strains, Phase IV (KMG-IV): sequencing the most valuable type-strain genomes for metagenomic binning, comparative biology and taxonomic classification.</title>
        <authorList>
            <person name="Goeker M."/>
        </authorList>
    </citation>
    <scope>NUCLEOTIDE SEQUENCE</scope>
    <source>
        <strain evidence="2">DSM 26174</strain>
    </source>
</reference>
<feature type="transmembrane region" description="Helical" evidence="1">
    <location>
        <begin position="360"/>
        <end position="378"/>
    </location>
</feature>
<sequence>MTFKKILTHLIPFLVFLVLTVIYFSPVIQGKVLRQTDVIEWAGTAHEIDTYKEATGESLHWTNSTFGGMPIFTTSDYNVFYWVHKALTSFIPTPVLLILLGYIGFYILLSCFKVKPWTAFLGASAYALSTFSLISIEAGHINKVYDMMLMAPSLAGVILVFQRKYLKGALVTTFFLGMQFYYAHVQISYYLMLMMLVLAILELVQAIREKKEKQFAISCVILVASASIALGSNLVKVWSTGEYAKSSTRGGSELSSKKSSGDGLEKDYAFAWSLGKLETMTLFIPYFNGGGSAENIGDKSETFKKLIESRVPRQQALNIVENAPLYWGEQPFTVGPVYLGAIMIFLFVLGLIIVKGKYKWWALTLTILSIMLAWGSNFEAFNDFFFYYVPMYNKFRSVTMILTIAQITVPFLGIYALIQILNKTIDKKEAEKGVLIAFGICGGLALLMFLFGGSIFSFESSKDARLLQQGYPQWLVESIIKDRKAFFKSDALRSLFFVFVAAGLIWAWIKEKIKETYMIAGLALMTLVDLWQVDKRYLSGKDFQPKRELSTTHFSATEADKEILKDTSYYRVFNLTMNPFNEGRTSYHHKSIGGYSAIKLQRYQELIENHISKNNMSVLNMLNTKYFIVPSQDGRPIVQKNPDAVGNVWFIKDLKIVDNADQELSSLQSFNPSQTAFMDKRFESFMPQQGDISFTQKGNIKLQSYNPDHMVYYSESPQQQFAVFSEIYYQPGWQAYIDEVPVEHVRVDYVLRGLIIPEGKHKIEFKFQPNSYKYGEIIGIICSLLVLALVIFTAYKEFAVKKNENPKS</sequence>
<accession>A0AAE4BTK1</accession>
<feature type="transmembrane region" description="Helical" evidence="1">
    <location>
        <begin position="181"/>
        <end position="203"/>
    </location>
</feature>
<feature type="transmembrane region" description="Helical" evidence="1">
    <location>
        <begin position="116"/>
        <end position="136"/>
    </location>
</feature>
<evidence type="ECO:0000313" key="3">
    <source>
        <dbReference type="Proteomes" id="UP001185092"/>
    </source>
</evidence>
<comment type="caution">
    <text evidence="2">The sequence shown here is derived from an EMBL/GenBank/DDBJ whole genome shotgun (WGS) entry which is preliminary data.</text>
</comment>
<keyword evidence="1" id="KW-1133">Transmembrane helix</keyword>
<name>A0AAE4BTK1_9BACT</name>
<dbReference type="RefSeq" id="WP_309939703.1">
    <property type="nucleotide sequence ID" value="NZ_AP025305.1"/>
</dbReference>
<gene>
    <name evidence="2" type="ORF">HNQ88_002941</name>
</gene>
<protein>
    <recommendedName>
        <fullName evidence="4">Membrane protein YfhO</fullName>
    </recommendedName>
</protein>
<organism evidence="2 3">
    <name type="scientific">Aureibacter tunicatorum</name>
    <dbReference type="NCBI Taxonomy" id="866807"/>
    <lineage>
        <taxon>Bacteria</taxon>
        <taxon>Pseudomonadati</taxon>
        <taxon>Bacteroidota</taxon>
        <taxon>Cytophagia</taxon>
        <taxon>Cytophagales</taxon>
        <taxon>Persicobacteraceae</taxon>
        <taxon>Aureibacter</taxon>
    </lineage>
</organism>
<proteinExistence type="predicted"/>
<feature type="transmembrane region" description="Helical" evidence="1">
    <location>
        <begin position="90"/>
        <end position="110"/>
    </location>
</feature>
<evidence type="ECO:0000313" key="2">
    <source>
        <dbReference type="EMBL" id="MDR6239893.1"/>
    </source>
</evidence>
<dbReference type="PANTHER" id="PTHR38454">
    <property type="entry name" value="INTEGRAL MEMBRANE PROTEIN-RELATED"/>
    <property type="match status" value="1"/>
</dbReference>